<evidence type="ECO:0000256" key="14">
    <source>
        <dbReference type="PIRSR" id="PIRSR000726-1"/>
    </source>
</evidence>
<dbReference type="EMBL" id="CP006905">
    <property type="protein sequence ID" value="AIY84805.1"/>
    <property type="molecule type" value="Genomic_DNA"/>
</dbReference>
<dbReference type="UniPathway" id="UPA00050">
    <property type="reaction ID" value="UER00461"/>
</dbReference>
<evidence type="ECO:0000256" key="3">
    <source>
        <dbReference type="ARBA" id="ARBA00004986"/>
    </source>
</evidence>
<dbReference type="eggNOG" id="COG0527">
    <property type="taxonomic scope" value="Bacteria"/>
</dbReference>
<evidence type="ECO:0000313" key="19">
    <source>
        <dbReference type="EMBL" id="AIY84805.1"/>
    </source>
</evidence>
<evidence type="ECO:0000256" key="4">
    <source>
        <dbReference type="ARBA" id="ARBA00005139"/>
    </source>
</evidence>
<dbReference type="UniPathway" id="UPA00034">
    <property type="reaction ID" value="UER00015"/>
</dbReference>
<keyword evidence="7 15" id="KW-0808">Transferase</keyword>
<protein>
    <recommendedName>
        <fullName evidence="15">Aspartokinase</fullName>
        <ecNumber evidence="15">2.7.2.4</ecNumber>
    </recommendedName>
</protein>
<evidence type="ECO:0000256" key="11">
    <source>
        <dbReference type="ARBA" id="ARBA00022915"/>
    </source>
</evidence>
<sequence>MKIVVQKFGGTSVSTKERRSRVVEKVKHAIEEGYSPVVVVSAMGRSGDPYATDTLLSLVEEKFKGTNKLASDLLMCCGEIISSVVMSNDLFEAGIDSIPLTGGQAGIKTDSVFTNAAHKEVDPKQILDLVSKGRVPVVTGFQGITEDGFFTTLGRGGSDTSAAILGVALNAEQIEIYTDVDGIMTADPRIVKDASLINVISYNEVFQLAEQGAKVIHPRAVDIAMKSNVPLFIKNTMSDAKGTLINNNGDVNNNKIITGITHQNDRIQVRIKADENEGNSKYKDILSLLAANKISLDLINIFPEQQIFTIGADKKEQLKNILEAVGIKYSLRENCSQIAIVGSRMTGIPGVIAKIVQSLNENNVEVLQTADSHMTIWCLVGSENVSKAINALHKSFELS</sequence>
<dbReference type="InterPro" id="IPR027795">
    <property type="entry name" value="CASTOR_ACT_dom"/>
</dbReference>
<evidence type="ECO:0000256" key="10">
    <source>
        <dbReference type="ARBA" id="ARBA00022840"/>
    </source>
</evidence>
<comment type="similarity">
    <text evidence="5 15">Belongs to the aspartokinase family.</text>
</comment>
<dbReference type="Proteomes" id="UP000030635">
    <property type="component" value="Chromosome"/>
</dbReference>
<evidence type="ECO:0000256" key="9">
    <source>
        <dbReference type="ARBA" id="ARBA00022777"/>
    </source>
</evidence>
<keyword evidence="11" id="KW-0220">Diaminopimelate biosynthesis</keyword>
<keyword evidence="9 15" id="KW-0418">Kinase</keyword>
<dbReference type="SUPFAM" id="SSF55021">
    <property type="entry name" value="ACT-like"/>
    <property type="match status" value="2"/>
</dbReference>
<dbReference type="PIRSF" id="PIRSF000726">
    <property type="entry name" value="Asp_kin"/>
    <property type="match status" value="1"/>
</dbReference>
<keyword evidence="6 16" id="KW-0028">Amino-acid biosynthesis</keyword>
<dbReference type="InterPro" id="IPR036393">
    <property type="entry name" value="AceGlu_kinase-like_sf"/>
</dbReference>
<dbReference type="HOGENOM" id="CLU_009116_3_1_9"/>
<dbReference type="NCBIfam" id="TIGR00657">
    <property type="entry name" value="asp_kinases"/>
    <property type="match status" value="1"/>
</dbReference>
<feature type="binding site" evidence="14">
    <location>
        <position position="79"/>
    </location>
    <ligand>
        <name>substrate</name>
    </ligand>
</feature>
<dbReference type="GO" id="GO:0009090">
    <property type="term" value="P:homoserine biosynthetic process"/>
    <property type="evidence" value="ECO:0007669"/>
    <property type="project" value="TreeGrafter"/>
</dbReference>
<dbReference type="GO" id="GO:0019877">
    <property type="term" value="P:diaminopimelate biosynthetic process"/>
    <property type="evidence" value="ECO:0007669"/>
    <property type="project" value="UniProtKB-KW"/>
</dbReference>
<dbReference type="Pfam" id="PF00696">
    <property type="entry name" value="AA_kinase"/>
    <property type="match status" value="1"/>
</dbReference>
<evidence type="ECO:0000259" key="18">
    <source>
        <dbReference type="Pfam" id="PF13840"/>
    </source>
</evidence>
<feature type="binding site" evidence="14">
    <location>
        <position position="52"/>
    </location>
    <ligand>
        <name>substrate</name>
    </ligand>
</feature>
<dbReference type="GO" id="GO:0004072">
    <property type="term" value="F:aspartate kinase activity"/>
    <property type="evidence" value="ECO:0007669"/>
    <property type="project" value="UniProtKB-EC"/>
</dbReference>
<evidence type="ECO:0000313" key="20">
    <source>
        <dbReference type="Proteomes" id="UP000030635"/>
    </source>
</evidence>
<dbReference type="InterPro" id="IPR001048">
    <property type="entry name" value="Asp/Glu/Uridylate_kinase"/>
</dbReference>
<dbReference type="GeneID" id="60853243"/>
<reference evidence="19 20" key="1">
    <citation type="journal article" date="2015" name="Infect. Genet. Evol.">
        <title>Genomic sequences of six botulinum neurotoxin-producing strains representing three clostridial species illustrate the mobility and diversity of botulinum neurotoxin genes.</title>
        <authorList>
            <person name="Smith T.J."/>
            <person name="Hill K.K."/>
            <person name="Xie G."/>
            <person name="Foley B.T."/>
            <person name="Williamson C.H."/>
            <person name="Foster J.T."/>
            <person name="Johnson S.L."/>
            <person name="Chertkov O."/>
            <person name="Teshima H."/>
            <person name="Gibbons H.S."/>
            <person name="Johnsky L.A."/>
            <person name="Karavis M.A."/>
            <person name="Smith L.A."/>
        </authorList>
    </citation>
    <scope>NUCLEOTIDE SEQUENCE [LARGE SCALE GENOMIC DNA]</scope>
    <source>
        <strain evidence="19">Sullivan</strain>
    </source>
</reference>
<evidence type="ECO:0000256" key="16">
    <source>
        <dbReference type="RuleBase" id="RU004249"/>
    </source>
</evidence>
<evidence type="ECO:0000256" key="8">
    <source>
        <dbReference type="ARBA" id="ARBA00022741"/>
    </source>
</evidence>
<feature type="domain" description="Aspartate/glutamate/uridylate kinase" evidence="17">
    <location>
        <begin position="2"/>
        <end position="235"/>
    </location>
</feature>
<evidence type="ECO:0000256" key="13">
    <source>
        <dbReference type="ARBA" id="ARBA00047872"/>
    </source>
</evidence>
<feature type="binding site" evidence="14">
    <location>
        <begin position="214"/>
        <end position="215"/>
    </location>
    <ligand>
        <name>ATP</name>
        <dbReference type="ChEBI" id="CHEBI:30616"/>
    </ligand>
</feature>
<evidence type="ECO:0000256" key="12">
    <source>
        <dbReference type="ARBA" id="ARBA00023154"/>
    </source>
</evidence>
<dbReference type="EC" id="2.7.2.4" evidence="15"/>
<accession>A0A0A7G1E6</accession>
<feature type="binding site" evidence="14">
    <location>
        <begin position="178"/>
        <end position="179"/>
    </location>
    <ligand>
        <name>ATP</name>
        <dbReference type="ChEBI" id="CHEBI:30616"/>
    </ligand>
</feature>
<dbReference type="PANTHER" id="PTHR21499:SF3">
    <property type="entry name" value="ASPARTOKINASE"/>
    <property type="match status" value="1"/>
</dbReference>
<dbReference type="PROSITE" id="PS00324">
    <property type="entry name" value="ASPARTOKINASE"/>
    <property type="match status" value="1"/>
</dbReference>
<comment type="catalytic activity">
    <reaction evidence="13 15">
        <text>L-aspartate + ATP = 4-phospho-L-aspartate + ADP</text>
        <dbReference type="Rhea" id="RHEA:23776"/>
        <dbReference type="ChEBI" id="CHEBI:29991"/>
        <dbReference type="ChEBI" id="CHEBI:30616"/>
        <dbReference type="ChEBI" id="CHEBI:57535"/>
        <dbReference type="ChEBI" id="CHEBI:456216"/>
        <dbReference type="EC" id="2.7.2.4"/>
    </reaction>
</comment>
<dbReference type="UniPathway" id="UPA00051">
    <property type="reaction ID" value="UER00462"/>
</dbReference>
<keyword evidence="12" id="KW-0457">Lysine biosynthesis</keyword>
<dbReference type="InterPro" id="IPR018042">
    <property type="entry name" value="Aspartate_kinase_CS"/>
</dbReference>
<dbReference type="InterPro" id="IPR045865">
    <property type="entry name" value="ACT-like_dom_sf"/>
</dbReference>
<dbReference type="GO" id="GO:0009089">
    <property type="term" value="P:lysine biosynthetic process via diaminopimelate"/>
    <property type="evidence" value="ECO:0007669"/>
    <property type="project" value="UniProtKB-UniPathway"/>
</dbReference>
<feature type="domain" description="CASTOR ACT" evidence="18">
    <location>
        <begin position="332"/>
        <end position="394"/>
    </location>
</feature>
<proteinExistence type="inferred from homology"/>
<dbReference type="NCBIfam" id="NF006068">
    <property type="entry name" value="PRK08210.1"/>
    <property type="match status" value="1"/>
</dbReference>
<gene>
    <name evidence="19" type="ORF">U729_2778</name>
</gene>
<dbReference type="GO" id="GO:0009088">
    <property type="term" value="P:threonine biosynthetic process"/>
    <property type="evidence" value="ECO:0007669"/>
    <property type="project" value="UniProtKB-UniPathway"/>
</dbReference>
<dbReference type="GO" id="GO:0005829">
    <property type="term" value="C:cytosol"/>
    <property type="evidence" value="ECO:0007669"/>
    <property type="project" value="TreeGrafter"/>
</dbReference>
<comment type="pathway">
    <text evidence="2 16">Amino-acid biosynthesis; L-lysine biosynthesis via DAP pathway; (S)-tetrahydrodipicolinate from L-aspartate: step 1/4.</text>
</comment>
<evidence type="ECO:0000256" key="1">
    <source>
        <dbReference type="ARBA" id="ARBA00003121"/>
    </source>
</evidence>
<dbReference type="SUPFAM" id="SSF53633">
    <property type="entry name" value="Carbamate kinase-like"/>
    <property type="match status" value="1"/>
</dbReference>
<dbReference type="OrthoDB" id="9799110at2"/>
<keyword evidence="20" id="KW-1185">Reference proteome</keyword>
<evidence type="ECO:0000256" key="7">
    <source>
        <dbReference type="ARBA" id="ARBA00022679"/>
    </source>
</evidence>
<dbReference type="Gene3D" id="3.30.2130.10">
    <property type="entry name" value="VC0802-like"/>
    <property type="match status" value="1"/>
</dbReference>
<comment type="pathway">
    <text evidence="4 16">Amino-acid biosynthesis; L-threonine biosynthesis; L-threonine from L-aspartate: step 1/5.</text>
</comment>
<comment type="pathway">
    <text evidence="3 16">Amino-acid biosynthesis; L-methionine biosynthesis via de novo pathway; L-homoserine from L-aspartate: step 1/3.</text>
</comment>
<evidence type="ECO:0000256" key="2">
    <source>
        <dbReference type="ARBA" id="ARBA00004766"/>
    </source>
</evidence>
<feature type="binding site" evidence="14">
    <location>
        <position position="189"/>
    </location>
    <ligand>
        <name>ATP</name>
        <dbReference type="ChEBI" id="CHEBI:30616"/>
    </ligand>
</feature>
<dbReference type="InterPro" id="IPR005260">
    <property type="entry name" value="Asp_kin_monofn"/>
</dbReference>
<comment type="function">
    <text evidence="1">Catalyzes the phosphorylation of the beta-carboxyl group of aspartic acid with ATP to yield 4-phospho-L-aspartate, which is involved in the branched biosynthetic pathway leading to the biosynthesis of amino acids threonine, isoleucine and methionine.</text>
</comment>
<dbReference type="STRING" id="1561.NPD11_249"/>
<evidence type="ECO:0000256" key="15">
    <source>
        <dbReference type="RuleBase" id="RU003448"/>
    </source>
</evidence>
<dbReference type="RefSeq" id="WP_039316007.1">
    <property type="nucleotide sequence ID" value="NZ_CP006905.1"/>
</dbReference>
<evidence type="ECO:0000259" key="17">
    <source>
        <dbReference type="Pfam" id="PF00696"/>
    </source>
</evidence>
<name>A0A0A7G1E6_9CLOT</name>
<keyword evidence="8 14" id="KW-0547">Nucleotide-binding</keyword>
<dbReference type="KEGG" id="cbv:U729_2778"/>
<evidence type="ECO:0000256" key="6">
    <source>
        <dbReference type="ARBA" id="ARBA00022605"/>
    </source>
</evidence>
<dbReference type="GO" id="GO:0005524">
    <property type="term" value="F:ATP binding"/>
    <property type="evidence" value="ECO:0007669"/>
    <property type="project" value="UniProtKB-KW"/>
</dbReference>
<feature type="binding site" evidence="14">
    <location>
        <begin position="7"/>
        <end position="10"/>
    </location>
    <ligand>
        <name>ATP</name>
        <dbReference type="ChEBI" id="CHEBI:30616"/>
    </ligand>
</feature>
<evidence type="ECO:0000256" key="5">
    <source>
        <dbReference type="ARBA" id="ARBA00010122"/>
    </source>
</evidence>
<dbReference type="Pfam" id="PF13840">
    <property type="entry name" value="ACT_7"/>
    <property type="match status" value="1"/>
</dbReference>
<dbReference type="InterPro" id="IPR001341">
    <property type="entry name" value="Asp_kinase"/>
</dbReference>
<organism evidence="19 20">
    <name type="scientific">Clostridium baratii str. Sullivan</name>
    <dbReference type="NCBI Taxonomy" id="1415775"/>
    <lineage>
        <taxon>Bacteria</taxon>
        <taxon>Bacillati</taxon>
        <taxon>Bacillota</taxon>
        <taxon>Clostridia</taxon>
        <taxon>Eubacteriales</taxon>
        <taxon>Clostridiaceae</taxon>
        <taxon>Clostridium</taxon>
    </lineage>
</organism>
<keyword evidence="10 14" id="KW-0067">ATP-binding</keyword>
<dbReference type="PANTHER" id="PTHR21499">
    <property type="entry name" value="ASPARTATE KINASE"/>
    <property type="match status" value="1"/>
</dbReference>
<dbReference type="AlphaFoldDB" id="A0A0A7G1E6"/>
<dbReference type="Gene3D" id="3.40.1160.10">
    <property type="entry name" value="Acetylglutamate kinase-like"/>
    <property type="match status" value="1"/>
</dbReference>